<organism evidence="1 2">
    <name type="scientific">Apiosordaria backusii</name>
    <dbReference type="NCBI Taxonomy" id="314023"/>
    <lineage>
        <taxon>Eukaryota</taxon>
        <taxon>Fungi</taxon>
        <taxon>Dikarya</taxon>
        <taxon>Ascomycota</taxon>
        <taxon>Pezizomycotina</taxon>
        <taxon>Sordariomycetes</taxon>
        <taxon>Sordariomycetidae</taxon>
        <taxon>Sordariales</taxon>
        <taxon>Lasiosphaeriaceae</taxon>
        <taxon>Apiosordaria</taxon>
    </lineage>
</organism>
<dbReference type="PANTHER" id="PTHR30613:SF1">
    <property type="entry name" value="DUF1479 DOMAIN PROTEIN (AFU_ORTHOLOGUE AFUA_5G09280)"/>
    <property type="match status" value="1"/>
</dbReference>
<dbReference type="Pfam" id="PF07350">
    <property type="entry name" value="Gig2-like"/>
    <property type="match status" value="1"/>
</dbReference>
<dbReference type="Proteomes" id="UP001172159">
    <property type="component" value="Unassembled WGS sequence"/>
</dbReference>
<dbReference type="AlphaFoldDB" id="A0AA40K6J1"/>
<proteinExistence type="predicted"/>
<sequence length="493" mass="54703">MAISVGPLPISPISLSHSPPSRKDEMLSRSYSDPIPLPRRFSVLKERLVSGKESTLAPSWQRLIQSLSDEVDLVSSLGPQAVPTIDFSDIKKPRLAEVFRESLRQRGVAIIRNVIPRDTAKDLYEDAMGYLDENAQRRPSTPQESDLQELYWSAAQIKARGHPNVLEAQRFAMGLWTSKDPKARVATNFPIIYADRMRTGRGAADRQTPAAAHIDGGSVERWETDGYGRAGTYNEIFQGQWEEYNPWESSTRLTVTSDLYHKAGACSIFRMYQGWLALSPGPSSMRACPMLRHATAYFLLRPFFSPSTPSSSPTSEDWTFTSPPNSILHGALPSYAQEINPSIHPHLQLARSLIDIPDLQPGDYLIWHPDLIHSITPSTPSSPSASVMYLPCVPLTQTNALYLSRQRKSFLLGCPGPDFFDGCGGYSSGNHGRGEAHYVGRPGVQEVSDAGGEEGLRAMGLLPWDEEEADTDFEREVLAMANGILFPDLYDMY</sequence>
<evidence type="ECO:0000313" key="1">
    <source>
        <dbReference type="EMBL" id="KAK0747839.1"/>
    </source>
</evidence>
<dbReference type="InterPro" id="IPR010856">
    <property type="entry name" value="Gig2-like"/>
</dbReference>
<name>A0AA40K6J1_9PEZI</name>
<reference evidence="1" key="1">
    <citation type="submission" date="2023-06" db="EMBL/GenBank/DDBJ databases">
        <title>Genome-scale phylogeny and comparative genomics of the fungal order Sordariales.</title>
        <authorList>
            <consortium name="Lawrence Berkeley National Laboratory"/>
            <person name="Hensen N."/>
            <person name="Bonometti L."/>
            <person name="Westerberg I."/>
            <person name="Brannstrom I.O."/>
            <person name="Guillou S."/>
            <person name="Cros-Aarteil S."/>
            <person name="Calhoun S."/>
            <person name="Haridas S."/>
            <person name="Kuo A."/>
            <person name="Mondo S."/>
            <person name="Pangilinan J."/>
            <person name="Riley R."/>
            <person name="Labutti K."/>
            <person name="Andreopoulos B."/>
            <person name="Lipzen A."/>
            <person name="Chen C."/>
            <person name="Yanf M."/>
            <person name="Daum C."/>
            <person name="Ng V."/>
            <person name="Clum A."/>
            <person name="Steindorff A."/>
            <person name="Ohm R."/>
            <person name="Martin F."/>
            <person name="Silar P."/>
            <person name="Natvig D."/>
            <person name="Lalanne C."/>
            <person name="Gautier V."/>
            <person name="Ament-Velasquez S.L."/>
            <person name="Kruys A."/>
            <person name="Hutchinson M.I."/>
            <person name="Powell A.J."/>
            <person name="Barry K."/>
            <person name="Miller A.N."/>
            <person name="Grigoriev I.V."/>
            <person name="Debuchy R."/>
            <person name="Gladieux P."/>
            <person name="Thoren M.H."/>
            <person name="Johannesson H."/>
        </authorList>
    </citation>
    <scope>NUCLEOTIDE SEQUENCE</scope>
    <source>
        <strain evidence="1">CBS 540.89</strain>
    </source>
</reference>
<comment type="caution">
    <text evidence="1">The sequence shown here is derived from an EMBL/GenBank/DDBJ whole genome shotgun (WGS) entry which is preliminary data.</text>
</comment>
<protein>
    <recommendedName>
        <fullName evidence="3">DUF1479-domain-containing protein</fullName>
    </recommendedName>
</protein>
<gene>
    <name evidence="1" type="ORF">B0T21DRAFT_343569</name>
</gene>
<dbReference type="PANTHER" id="PTHR30613">
    <property type="entry name" value="UNCHARACTERIZED PROTEIN YBIU-RELATED"/>
    <property type="match status" value="1"/>
</dbReference>
<dbReference type="Gene3D" id="2.60.120.330">
    <property type="entry name" value="B-lactam Antibiotic, Isopenicillin N Synthase, Chain"/>
    <property type="match status" value="1"/>
</dbReference>
<dbReference type="SUPFAM" id="SSF51197">
    <property type="entry name" value="Clavaminate synthase-like"/>
    <property type="match status" value="1"/>
</dbReference>
<dbReference type="EMBL" id="JAUKTV010000001">
    <property type="protein sequence ID" value="KAK0747839.1"/>
    <property type="molecule type" value="Genomic_DNA"/>
</dbReference>
<evidence type="ECO:0008006" key="3">
    <source>
        <dbReference type="Google" id="ProtNLM"/>
    </source>
</evidence>
<keyword evidence="2" id="KW-1185">Reference proteome</keyword>
<evidence type="ECO:0000313" key="2">
    <source>
        <dbReference type="Proteomes" id="UP001172159"/>
    </source>
</evidence>
<accession>A0AA40K6J1</accession>
<dbReference type="InterPro" id="IPR027443">
    <property type="entry name" value="IPNS-like_sf"/>
</dbReference>